<reference evidence="1 2" key="1">
    <citation type="journal article" date="2016" name="Nat. Commun.">
        <title>Ectomycorrhizal ecology is imprinted in the genome of the dominant symbiotic fungus Cenococcum geophilum.</title>
        <authorList>
            <consortium name="DOE Joint Genome Institute"/>
            <person name="Peter M."/>
            <person name="Kohler A."/>
            <person name="Ohm R.A."/>
            <person name="Kuo A."/>
            <person name="Krutzmann J."/>
            <person name="Morin E."/>
            <person name="Arend M."/>
            <person name="Barry K.W."/>
            <person name="Binder M."/>
            <person name="Choi C."/>
            <person name="Clum A."/>
            <person name="Copeland A."/>
            <person name="Grisel N."/>
            <person name="Haridas S."/>
            <person name="Kipfer T."/>
            <person name="LaButti K."/>
            <person name="Lindquist E."/>
            <person name="Lipzen A."/>
            <person name="Maire R."/>
            <person name="Meier B."/>
            <person name="Mihaltcheva S."/>
            <person name="Molinier V."/>
            <person name="Murat C."/>
            <person name="Poggeler S."/>
            <person name="Quandt C.A."/>
            <person name="Sperisen C."/>
            <person name="Tritt A."/>
            <person name="Tisserant E."/>
            <person name="Crous P.W."/>
            <person name="Henrissat B."/>
            <person name="Nehls U."/>
            <person name="Egli S."/>
            <person name="Spatafora J.W."/>
            <person name="Grigoriev I.V."/>
            <person name="Martin F.M."/>
        </authorList>
    </citation>
    <scope>NUCLEOTIDE SEQUENCE [LARGE SCALE GENOMIC DNA]</scope>
    <source>
        <strain evidence="1 2">CBS 459.81</strain>
    </source>
</reference>
<sequence length="257" mass="29094">MPMRDILFAFGPNGSYFFFCDGEIYFQVTPPTFRQAVKSPNNISRGLRRPYHVTLGPLRYDYSLGFKRYEGPDFLAVDFRRSFPELVNWLQLRGPLIPEDVFITVGPNHSFYARVKDSQKYSSNIPDALKDLLENPPVEVENSLTPAHVSLGSGGSWFLLWPSGEAHWDLAGQYNRLQGILARLQRLRGKTIQRLTLNPWVAGEYFISLEDGNVSCYLPEECARIVKPIIMGPPLVELHPEAAQLPSLFEGCSTSKI</sequence>
<keyword evidence="2" id="KW-1185">Reference proteome</keyword>
<gene>
    <name evidence="1" type="ORF">K432DRAFT_410172</name>
</gene>
<protein>
    <submittedName>
        <fullName evidence="1">Uncharacterized protein</fullName>
    </submittedName>
</protein>
<evidence type="ECO:0000313" key="1">
    <source>
        <dbReference type="EMBL" id="OCK74072.1"/>
    </source>
</evidence>
<dbReference type="AlphaFoldDB" id="A0A8E2J9B3"/>
<dbReference type="Proteomes" id="UP000250266">
    <property type="component" value="Unassembled WGS sequence"/>
</dbReference>
<proteinExistence type="predicted"/>
<dbReference type="EMBL" id="KV745568">
    <property type="protein sequence ID" value="OCK74072.1"/>
    <property type="molecule type" value="Genomic_DNA"/>
</dbReference>
<organism evidence="1 2">
    <name type="scientific">Lepidopterella palustris CBS 459.81</name>
    <dbReference type="NCBI Taxonomy" id="1314670"/>
    <lineage>
        <taxon>Eukaryota</taxon>
        <taxon>Fungi</taxon>
        <taxon>Dikarya</taxon>
        <taxon>Ascomycota</taxon>
        <taxon>Pezizomycotina</taxon>
        <taxon>Dothideomycetes</taxon>
        <taxon>Pleosporomycetidae</taxon>
        <taxon>Mytilinidiales</taxon>
        <taxon>Argynnaceae</taxon>
        <taxon>Lepidopterella</taxon>
    </lineage>
</organism>
<evidence type="ECO:0000313" key="2">
    <source>
        <dbReference type="Proteomes" id="UP000250266"/>
    </source>
</evidence>
<dbReference type="OrthoDB" id="3775071at2759"/>
<name>A0A8E2J9B3_9PEZI</name>
<accession>A0A8E2J9B3</accession>